<evidence type="ECO:0000256" key="14">
    <source>
        <dbReference type="SAM" id="Phobius"/>
    </source>
</evidence>
<feature type="transmembrane region" description="Helical" evidence="14">
    <location>
        <begin position="1280"/>
        <end position="1301"/>
    </location>
</feature>
<dbReference type="InterPro" id="IPR003439">
    <property type="entry name" value="ABC_transporter-like_ATP-bd"/>
</dbReference>
<dbReference type="InterPro" id="IPR011527">
    <property type="entry name" value="ABC1_TM_dom"/>
</dbReference>
<feature type="transmembrane region" description="Helical" evidence="14">
    <location>
        <begin position="334"/>
        <end position="355"/>
    </location>
</feature>
<comment type="similarity">
    <text evidence="2">Belongs to the ABC transporter superfamily. ABCC family. Conjugate transporter (TC 3.A.1.208) subfamily.</text>
</comment>
<dbReference type="Gene3D" id="1.20.1560.10">
    <property type="entry name" value="ABC transporter type 1, transmembrane domain"/>
    <property type="match status" value="2"/>
</dbReference>
<dbReference type="SUPFAM" id="SSF90123">
    <property type="entry name" value="ABC transporter transmembrane region"/>
    <property type="match status" value="2"/>
</dbReference>
<feature type="non-terminal residue" evidence="17">
    <location>
        <position position="1"/>
    </location>
</feature>
<dbReference type="InterPro" id="IPR017871">
    <property type="entry name" value="ABC_transporter-like_CS"/>
</dbReference>
<comment type="catalytic activity">
    <reaction evidence="12">
        <text>leukotriene C4(in) + ATP + H2O = leukotriene C4(out) + ADP + phosphate + H(+)</text>
        <dbReference type="Rhea" id="RHEA:38963"/>
        <dbReference type="ChEBI" id="CHEBI:15377"/>
        <dbReference type="ChEBI" id="CHEBI:15378"/>
        <dbReference type="ChEBI" id="CHEBI:30616"/>
        <dbReference type="ChEBI" id="CHEBI:43474"/>
        <dbReference type="ChEBI" id="CHEBI:57973"/>
        <dbReference type="ChEBI" id="CHEBI:456216"/>
    </reaction>
    <physiologicalReaction direction="left-to-right" evidence="12">
        <dbReference type="Rhea" id="RHEA:38964"/>
    </physiologicalReaction>
</comment>
<dbReference type="FunFam" id="3.40.50.300:FF:000074">
    <property type="entry name" value="Multidrug resistance-associated protein 5 isoform 1"/>
    <property type="match status" value="1"/>
</dbReference>
<evidence type="ECO:0000256" key="3">
    <source>
        <dbReference type="ARBA" id="ARBA00022448"/>
    </source>
</evidence>
<dbReference type="InterPro" id="IPR036640">
    <property type="entry name" value="ABC1_TM_sf"/>
</dbReference>
<evidence type="ECO:0000256" key="11">
    <source>
        <dbReference type="ARBA" id="ARBA00024220"/>
    </source>
</evidence>
<dbReference type="Gene3D" id="3.40.50.300">
    <property type="entry name" value="P-loop containing nucleotide triphosphate hydrolases"/>
    <property type="match status" value="2"/>
</dbReference>
<evidence type="ECO:0000256" key="13">
    <source>
        <dbReference type="SAM" id="MobiDB-lite"/>
    </source>
</evidence>
<dbReference type="PROSITE" id="PS50929">
    <property type="entry name" value="ABC_TM1F"/>
    <property type="match status" value="2"/>
</dbReference>
<dbReference type="Pfam" id="PF24357">
    <property type="entry name" value="TMD0_ABC"/>
    <property type="match status" value="1"/>
</dbReference>
<feature type="transmembrane region" description="Helical" evidence="14">
    <location>
        <begin position="1254"/>
        <end position="1274"/>
    </location>
</feature>
<evidence type="ECO:0000256" key="4">
    <source>
        <dbReference type="ARBA" id="ARBA00022554"/>
    </source>
</evidence>
<reference evidence="17" key="1">
    <citation type="submission" date="2015-11" db="EMBL/GenBank/DDBJ databases">
        <title>De novo transcriptome assembly of four potential Pierce s Disease insect vectors from Arizona vineyards.</title>
        <authorList>
            <person name="Tassone E.E."/>
        </authorList>
    </citation>
    <scope>NUCLEOTIDE SEQUENCE</scope>
</reference>
<dbReference type="InterPro" id="IPR027417">
    <property type="entry name" value="P-loop_NTPase"/>
</dbReference>
<evidence type="ECO:0000256" key="1">
    <source>
        <dbReference type="ARBA" id="ARBA00004128"/>
    </source>
</evidence>
<evidence type="ECO:0000256" key="7">
    <source>
        <dbReference type="ARBA" id="ARBA00022741"/>
    </source>
</evidence>
<evidence type="ECO:0000256" key="6">
    <source>
        <dbReference type="ARBA" id="ARBA00022737"/>
    </source>
</evidence>
<feature type="transmembrane region" description="Helical" evidence="14">
    <location>
        <begin position="27"/>
        <end position="48"/>
    </location>
</feature>
<keyword evidence="9 14" id="KW-1133">Transmembrane helix</keyword>
<dbReference type="FunFam" id="1.20.1560.10:FF:000001">
    <property type="entry name" value="ATP-binding cassette subfamily C member 1"/>
    <property type="match status" value="1"/>
</dbReference>
<dbReference type="CDD" id="cd18603">
    <property type="entry name" value="ABC_6TM_MRP1_2_3_6_D2_like"/>
    <property type="match status" value="1"/>
</dbReference>
<dbReference type="PANTHER" id="PTHR24223:SF443">
    <property type="entry name" value="MULTIDRUG-RESISTANCE LIKE PROTEIN 1, ISOFORM I"/>
    <property type="match status" value="1"/>
</dbReference>
<dbReference type="GO" id="GO:0005774">
    <property type="term" value="C:vacuolar membrane"/>
    <property type="evidence" value="ECO:0007669"/>
    <property type="project" value="UniProtKB-SubCell"/>
</dbReference>
<dbReference type="EMBL" id="GECZ01002581">
    <property type="protein sequence ID" value="JAS67188.1"/>
    <property type="molecule type" value="Transcribed_RNA"/>
</dbReference>
<dbReference type="GO" id="GO:0016887">
    <property type="term" value="F:ATP hydrolysis activity"/>
    <property type="evidence" value="ECO:0007669"/>
    <property type="project" value="InterPro"/>
</dbReference>
<dbReference type="GO" id="GO:0005524">
    <property type="term" value="F:ATP binding"/>
    <property type="evidence" value="ECO:0007669"/>
    <property type="project" value="UniProtKB-KW"/>
</dbReference>
<feature type="transmembrane region" description="Helical" evidence="14">
    <location>
        <begin position="566"/>
        <end position="586"/>
    </location>
</feature>
<dbReference type="PROSITE" id="PS00211">
    <property type="entry name" value="ABC_TRANSPORTER_1"/>
    <property type="match status" value="2"/>
</dbReference>
<feature type="transmembrane region" description="Helical" evidence="14">
    <location>
        <begin position="1167"/>
        <end position="1187"/>
    </location>
</feature>
<name>A0A1B6G2H4_9HEMI</name>
<feature type="domain" description="ABC transmembrane type-1" evidence="16">
    <location>
        <begin position="302"/>
        <end position="583"/>
    </location>
</feature>
<keyword evidence="7" id="KW-0547">Nucleotide-binding</keyword>
<organism evidence="17">
    <name type="scientific">Cuerna arida</name>
    <dbReference type="NCBI Taxonomy" id="1464854"/>
    <lineage>
        <taxon>Eukaryota</taxon>
        <taxon>Metazoa</taxon>
        <taxon>Ecdysozoa</taxon>
        <taxon>Arthropoda</taxon>
        <taxon>Hexapoda</taxon>
        <taxon>Insecta</taxon>
        <taxon>Pterygota</taxon>
        <taxon>Neoptera</taxon>
        <taxon>Paraneoptera</taxon>
        <taxon>Hemiptera</taxon>
        <taxon>Auchenorrhyncha</taxon>
        <taxon>Membracoidea</taxon>
        <taxon>Cicadellidae</taxon>
        <taxon>Cicadellinae</taxon>
        <taxon>Proconiini</taxon>
        <taxon>Cuerna</taxon>
    </lineage>
</organism>
<feature type="domain" description="ABC transporter" evidence="15">
    <location>
        <begin position="615"/>
        <end position="839"/>
    </location>
</feature>
<dbReference type="InterPro" id="IPR003593">
    <property type="entry name" value="AAA+_ATPase"/>
</dbReference>
<evidence type="ECO:0000313" key="18">
    <source>
        <dbReference type="EMBL" id="JAS61478.1"/>
    </source>
</evidence>
<dbReference type="FunFam" id="1.20.1560.10:FF:000020">
    <property type="entry name" value="ABC metal ion transporter"/>
    <property type="match status" value="1"/>
</dbReference>
<evidence type="ECO:0000256" key="8">
    <source>
        <dbReference type="ARBA" id="ARBA00022840"/>
    </source>
</evidence>
<keyword evidence="3" id="KW-0813">Transport</keyword>
<evidence type="ECO:0000256" key="9">
    <source>
        <dbReference type="ARBA" id="ARBA00022989"/>
    </source>
</evidence>
<dbReference type="CDD" id="cd03250">
    <property type="entry name" value="ABCC_MRP_domain1"/>
    <property type="match status" value="1"/>
</dbReference>
<feature type="region of interest" description="Disordered" evidence="13">
    <location>
        <begin position="970"/>
        <end position="991"/>
    </location>
</feature>
<feature type="transmembrane region" description="Helical" evidence="14">
    <location>
        <begin position="415"/>
        <end position="434"/>
    </location>
</feature>
<dbReference type="GO" id="GO:0015431">
    <property type="term" value="F:ABC-type glutathione S-conjugate transporter activity"/>
    <property type="evidence" value="ECO:0007669"/>
    <property type="project" value="UniProtKB-EC"/>
</dbReference>
<dbReference type="InterPro" id="IPR050173">
    <property type="entry name" value="ABC_transporter_C-like"/>
</dbReference>
<dbReference type="EC" id="7.6.2.3" evidence="11"/>
<accession>A0A1B6G2H4</accession>
<feature type="domain" description="ABC transmembrane type-1" evidence="16">
    <location>
        <begin position="1025"/>
        <end position="1309"/>
    </location>
</feature>
<feature type="transmembrane region" description="Helical" evidence="14">
    <location>
        <begin position="519"/>
        <end position="546"/>
    </location>
</feature>
<feature type="transmembrane region" description="Helical" evidence="14">
    <location>
        <begin position="294"/>
        <end position="314"/>
    </location>
</feature>
<comment type="subcellular location">
    <subcellularLocation>
        <location evidence="1">Vacuole membrane</location>
        <topology evidence="1">Multi-pass membrane protein</topology>
    </subcellularLocation>
</comment>
<dbReference type="CDD" id="cd18595">
    <property type="entry name" value="ABC_6TM_MRP1_2_3_6_D1_like"/>
    <property type="match status" value="1"/>
</dbReference>
<gene>
    <name evidence="19" type="ORF">g.43462</name>
    <name evidence="17" type="ORF">g.43465</name>
    <name evidence="18" type="ORF">g.43468</name>
</gene>
<feature type="domain" description="ABC transporter" evidence="15">
    <location>
        <begin position="1345"/>
        <end position="1579"/>
    </location>
</feature>
<dbReference type="SUPFAM" id="SSF52540">
    <property type="entry name" value="P-loop containing nucleoside triphosphate hydrolases"/>
    <property type="match status" value="2"/>
</dbReference>
<keyword evidence="6" id="KW-0677">Repeat</keyword>
<dbReference type="PROSITE" id="PS50893">
    <property type="entry name" value="ABC_TRANSPORTER_2"/>
    <property type="match status" value="2"/>
</dbReference>
<evidence type="ECO:0000259" key="15">
    <source>
        <dbReference type="PROSITE" id="PS50893"/>
    </source>
</evidence>
<keyword evidence="5 14" id="KW-0812">Transmembrane</keyword>
<evidence type="ECO:0000256" key="10">
    <source>
        <dbReference type="ARBA" id="ARBA00023136"/>
    </source>
</evidence>
<keyword evidence="8" id="KW-0067">ATP-binding</keyword>
<dbReference type="GO" id="GO:0000323">
    <property type="term" value="C:lytic vacuole"/>
    <property type="evidence" value="ECO:0007669"/>
    <property type="project" value="UniProtKB-ARBA"/>
</dbReference>
<evidence type="ECO:0000313" key="17">
    <source>
        <dbReference type="EMBL" id="JAS56622.1"/>
    </source>
</evidence>
<feature type="transmembrane region" description="Helical" evidence="14">
    <location>
        <begin position="1071"/>
        <end position="1097"/>
    </location>
</feature>
<feature type="transmembrane region" description="Helical" evidence="14">
    <location>
        <begin position="126"/>
        <end position="143"/>
    </location>
</feature>
<evidence type="ECO:0000256" key="12">
    <source>
        <dbReference type="ARBA" id="ARBA00047523"/>
    </source>
</evidence>
<dbReference type="CDD" id="cd03244">
    <property type="entry name" value="ABCC_MRP_domain2"/>
    <property type="match status" value="1"/>
</dbReference>
<dbReference type="InterPro" id="IPR056227">
    <property type="entry name" value="TMD0_ABC"/>
</dbReference>
<sequence>CYSTFWDYAKVWETSNPDFSLCFEKTVLVWVPCLMLWLLSPIEICFILKSKFRDIPWAPLIRAKLLLNLVLIGISSINFVGSAVQHFQDEIVYAVDLWTPAIQTLTFLLAGVLLMWDKVRGLHTSGVLFVFWLLMSVAGAAQFRTEIIRADTPDSEENSFRYVLYMIYYPIVVVMMVLNVFADRPPRYTNYPKYEEVCPEVTSSFVNQIFVGWFDGLIWQGFRKTLTSADLWNLKLEDTSSYLVPRFEKQWKKSFEKVNGTAAPNRKGIPNGTHNTPNQKITHKKPVSILGPMVRLLWVPIFTAGLAKFIADALEFINPQILNLLIKFVAGKDYVWKGFFYAVTMFLSAELYTLFLNKMAMNMFIVGINWRTAIMAAVYKKALRVSPAARKESTVGEVVNLMAVDAQRCSDFAQYIHYIWTAPISIGVALYFLWNLLGISALAGLAVMLIVMPINSVIANKMEILQAKQMKLKDERVKLVNETLSGIKVLKLYAWEPSFKDKITDIREKELRKLKAASLWNSSISFLWLCSSFLVSFTTFGVFVLIDERNVLTTEIAFVSMALFNVMRVPIIAIPIVVQLTLQFVVSLRRINKFMNAEEIDLQSISHDKSRKEPLIIEDGSFSWGSDEEPVLRNITLKVQPGQLVAVVGTVGSGKSSLISAFLGEMDKHNGYVNTVGKIAYVPQQAWIQNNTVKDNILFGNSYESKKYLKTIENCALKQDFDMLPGGDSTEIGEKGINLSGGQKQRVSLARAVYSDADIYLMDDPLSAVDSHVGKHIFENVIGPHGQLKKKTRILVTHGIAFLPQVDVIVVMKGGEIMERGTFKELLEKKGEFSEFLIQHLAETDQHEETQDIQGLLGEEITQKIQRKISKSESLKSLRSSSRRSSVNLEVQPSIRQSEKYLSDDMGSTNSLIGLGVSTLHLVEETEEPSLGQIVEMTVMKNGEVVDSRGTAADQNEIESETEELLNKLHSRARSSKSASDRNIASQPEKKPMSKLIQVEAAETGKVKWSVYFHYFSAMGFWLVAATVCFNMLSQALAILANIWLSKWSSDVSAAVNGTQVLDKRDNYLRVYTALGFGQVLMVVASSYSLAFATVYASRNLHLTILSNILRCPMSFFDTTPIGRIVNRLGKDVDVVDNILPVTVGNAQFALATVMGTFIVIIWSTPVFALVIVPLGILYYSIQVIYVTTSRQLKRIESVSRSPIYSHFSETLSGASSIRAYQVEKRFIQTLEERVDANQVCLCPSLVANRWLGVRLETVGNILIFLAALFAVLSRDTIDVGIVGLSISYALQITTVMHTAVRMASEIETNIVSVERIKEYADLPQEAAWVVEPRPKPEWPTQGVVKFQDYQVRYREGLDLVLKGISFTVSGSEKIGIVGRTGAGKSSLTLCLFRIIEAAGGHIYIDDLDISKIGLGDLRSKLTIIPQDPVLFSGTLRMNLDPFRAYQDADVWHALELAHLSEYTKSLPQGLDYIIAESGDNLSVGQRQLICLARALLRKTKVLILDEATAAIDLETDDLIQQTIRKEFKDCTVLTIAHRLNTIMDSDRVIVLDAGLIKEFDSPQNLLKSPSSIFYGMAKDSGLVS</sequence>
<evidence type="ECO:0000259" key="16">
    <source>
        <dbReference type="PROSITE" id="PS50929"/>
    </source>
</evidence>
<dbReference type="Pfam" id="PF00664">
    <property type="entry name" value="ABC_membrane"/>
    <property type="match status" value="2"/>
</dbReference>
<keyword evidence="4" id="KW-0926">Vacuole</keyword>
<protein>
    <recommendedName>
        <fullName evidence="11">ABC-type glutathione-S-conjugate transporter</fullName>
        <ecNumber evidence="11">7.6.2.3</ecNumber>
    </recommendedName>
</protein>
<feature type="transmembrane region" description="Helical" evidence="14">
    <location>
        <begin position="1021"/>
        <end position="1045"/>
    </location>
</feature>
<feature type="transmembrane region" description="Helical" evidence="14">
    <location>
        <begin position="60"/>
        <end position="79"/>
    </location>
</feature>
<dbReference type="EMBL" id="GECZ01008291">
    <property type="protein sequence ID" value="JAS61478.1"/>
    <property type="molecule type" value="Transcribed_RNA"/>
</dbReference>
<proteinExistence type="inferred from homology"/>
<feature type="transmembrane region" description="Helical" evidence="14">
    <location>
        <begin position="440"/>
        <end position="460"/>
    </location>
</feature>
<dbReference type="Pfam" id="PF00005">
    <property type="entry name" value="ABC_tran"/>
    <property type="match status" value="2"/>
</dbReference>
<dbReference type="SMART" id="SM00382">
    <property type="entry name" value="AAA"/>
    <property type="match status" value="2"/>
</dbReference>
<dbReference type="PANTHER" id="PTHR24223">
    <property type="entry name" value="ATP-BINDING CASSETTE SUB-FAMILY C"/>
    <property type="match status" value="1"/>
</dbReference>
<evidence type="ECO:0000313" key="19">
    <source>
        <dbReference type="EMBL" id="JAS67188.1"/>
    </source>
</evidence>
<keyword evidence="10 14" id="KW-0472">Membrane</keyword>
<dbReference type="EMBL" id="GECZ01013147">
    <property type="protein sequence ID" value="JAS56622.1"/>
    <property type="molecule type" value="Transcribed_RNA"/>
</dbReference>
<evidence type="ECO:0000256" key="5">
    <source>
        <dbReference type="ARBA" id="ARBA00022692"/>
    </source>
</evidence>
<dbReference type="FunFam" id="3.40.50.300:FF:000293">
    <property type="entry name" value="ATP binding cassette subfamily C member 1"/>
    <property type="match status" value="1"/>
</dbReference>
<evidence type="ECO:0000256" key="2">
    <source>
        <dbReference type="ARBA" id="ARBA00009726"/>
    </source>
</evidence>
<feature type="transmembrane region" description="Helical" evidence="14">
    <location>
        <begin position="91"/>
        <end position="114"/>
    </location>
</feature>
<feature type="transmembrane region" description="Helical" evidence="14">
    <location>
        <begin position="163"/>
        <end position="182"/>
    </location>
</feature>